<organism evidence="2 3">
    <name type="scientific">Grifola frondosa</name>
    <name type="common">Maitake</name>
    <name type="synonym">Polyporus frondosus</name>
    <dbReference type="NCBI Taxonomy" id="5627"/>
    <lineage>
        <taxon>Eukaryota</taxon>
        <taxon>Fungi</taxon>
        <taxon>Dikarya</taxon>
        <taxon>Basidiomycota</taxon>
        <taxon>Agaricomycotina</taxon>
        <taxon>Agaricomycetes</taxon>
        <taxon>Polyporales</taxon>
        <taxon>Grifolaceae</taxon>
        <taxon>Grifola</taxon>
    </lineage>
</organism>
<protein>
    <submittedName>
        <fullName evidence="2">Uncharacterized protein</fullName>
    </submittedName>
</protein>
<keyword evidence="3" id="KW-1185">Reference proteome</keyword>
<dbReference type="Proteomes" id="UP000092993">
    <property type="component" value="Unassembled WGS sequence"/>
</dbReference>
<feature type="compositionally biased region" description="Polar residues" evidence="1">
    <location>
        <begin position="192"/>
        <end position="206"/>
    </location>
</feature>
<feature type="compositionally biased region" description="Low complexity" evidence="1">
    <location>
        <begin position="10"/>
        <end position="21"/>
    </location>
</feature>
<evidence type="ECO:0000313" key="2">
    <source>
        <dbReference type="EMBL" id="OBZ72918.1"/>
    </source>
</evidence>
<accession>A0A1C7M7V2</accession>
<dbReference type="AlphaFoldDB" id="A0A1C7M7V2"/>
<evidence type="ECO:0000313" key="3">
    <source>
        <dbReference type="Proteomes" id="UP000092993"/>
    </source>
</evidence>
<dbReference type="OrthoDB" id="8922241at2759"/>
<evidence type="ECO:0000256" key="1">
    <source>
        <dbReference type="SAM" id="MobiDB-lite"/>
    </source>
</evidence>
<name>A0A1C7M7V2_GRIFR</name>
<dbReference type="EMBL" id="LUGG01000007">
    <property type="protein sequence ID" value="OBZ72918.1"/>
    <property type="molecule type" value="Genomic_DNA"/>
</dbReference>
<feature type="region of interest" description="Disordered" evidence="1">
    <location>
        <begin position="188"/>
        <end position="212"/>
    </location>
</feature>
<proteinExistence type="predicted"/>
<gene>
    <name evidence="2" type="ORF">A0H81_06809</name>
</gene>
<comment type="caution">
    <text evidence="2">The sequence shown here is derived from an EMBL/GenBank/DDBJ whole genome shotgun (WGS) entry which is preliminary data.</text>
</comment>
<dbReference type="STRING" id="5627.A0A1C7M7V2"/>
<sequence length="366" mass="41014">MPFRPQVDLSDSPPSSASPATMSFSFHLADNQLWHTPRQTDALSTQSLYSVSPPSSPVIEDLCDLYLTFDHYPSSDTSSIDEPITHSAHSNRDGDIVILQDRDGILFPAQLFDGNLIPSHDQREASPPLSSISFPPSEDFQWNFIRDSSEDLSSATVEWSTILPPSEAETDHILSLLHHLHLPDTQHYDEMSSPTSHYSALSSSNDGSDEEYIPSPCIQPRALRSLRRPLRLPNVAAQARVRAMRRRLSLPSSSPNPKSFKCPFCRYVQTNRRRPDLNRHILTHLTNVDPEKWICCGVPLEEAHEHGIVDLDGVPMSDYAGLIMVEGARRRSAVGMRLSARKLLIYPSLSTHISSTIPTIYEAWSR</sequence>
<reference evidence="2 3" key="1">
    <citation type="submission" date="2016-03" db="EMBL/GenBank/DDBJ databases">
        <title>Whole genome sequencing of Grifola frondosa 9006-11.</title>
        <authorList>
            <person name="Min B."/>
            <person name="Park H."/>
            <person name="Kim J.-G."/>
            <person name="Cho H."/>
            <person name="Oh Y.-L."/>
            <person name="Kong W.-S."/>
            <person name="Choi I.-G."/>
        </authorList>
    </citation>
    <scope>NUCLEOTIDE SEQUENCE [LARGE SCALE GENOMIC DNA]</scope>
    <source>
        <strain evidence="2 3">9006-11</strain>
    </source>
</reference>
<feature type="region of interest" description="Disordered" evidence="1">
    <location>
        <begin position="1"/>
        <end position="21"/>
    </location>
</feature>